<name>A0A6N7WNX5_9FIRM</name>
<accession>A0A6N7WNX5</accession>
<organism evidence="2 3">
    <name type="scientific">Eisenbergiella porci</name>
    <dbReference type="NCBI Taxonomy" id="2652274"/>
    <lineage>
        <taxon>Bacteria</taxon>
        <taxon>Bacillati</taxon>
        <taxon>Bacillota</taxon>
        <taxon>Clostridia</taxon>
        <taxon>Lachnospirales</taxon>
        <taxon>Lachnospiraceae</taxon>
        <taxon>Eisenbergiella</taxon>
    </lineage>
</organism>
<dbReference type="RefSeq" id="WP_154467942.1">
    <property type="nucleotide sequence ID" value="NZ_VUMI01000067.1"/>
</dbReference>
<dbReference type="NCBIfam" id="NF037970">
    <property type="entry name" value="vanZ_1"/>
    <property type="match status" value="1"/>
</dbReference>
<reference evidence="2 3" key="1">
    <citation type="submission" date="2019-08" db="EMBL/GenBank/DDBJ databases">
        <title>In-depth cultivation of the pig gut microbiome towards novel bacterial diversity and tailored functional studies.</title>
        <authorList>
            <person name="Wylensek D."/>
            <person name="Hitch T.C.A."/>
            <person name="Clavel T."/>
        </authorList>
    </citation>
    <scope>NUCLEOTIDE SEQUENCE [LARGE SCALE GENOMIC DNA]</scope>
    <source>
        <strain evidence="2 3">WCA-389-WT-23B</strain>
    </source>
</reference>
<comment type="caution">
    <text evidence="2">The sequence shown here is derived from an EMBL/GenBank/DDBJ whole genome shotgun (WGS) entry which is preliminary data.</text>
</comment>
<feature type="domain" description="VanZ-like" evidence="1">
    <location>
        <begin position="24"/>
        <end position="104"/>
    </location>
</feature>
<proteinExistence type="predicted"/>
<evidence type="ECO:0000313" key="2">
    <source>
        <dbReference type="EMBL" id="MSS91495.1"/>
    </source>
</evidence>
<keyword evidence="3" id="KW-1185">Reference proteome</keyword>
<gene>
    <name evidence="2" type="ORF">FYJ45_25685</name>
</gene>
<evidence type="ECO:0000259" key="1">
    <source>
        <dbReference type="Pfam" id="PF04892"/>
    </source>
</evidence>
<dbReference type="GeneID" id="97114441"/>
<dbReference type="AlphaFoldDB" id="A0A6N7WNX5"/>
<dbReference type="Pfam" id="PF04892">
    <property type="entry name" value="VanZ"/>
    <property type="match status" value="1"/>
</dbReference>
<dbReference type="Proteomes" id="UP000436047">
    <property type="component" value="Unassembled WGS sequence"/>
</dbReference>
<dbReference type="InterPro" id="IPR006976">
    <property type="entry name" value="VanZ-like"/>
</dbReference>
<sequence>MITAFDRLFSLELSETELIAASGIYHSLVRKLAHMTEYAALAVTLFLPFRLWHIPCPRIGAWCFCLVYAALDEFHQRFSFGRSPSFRDVCIDVSGTIIGLLLVSSVISLRKKCAH</sequence>
<evidence type="ECO:0000313" key="3">
    <source>
        <dbReference type="Proteomes" id="UP000436047"/>
    </source>
</evidence>
<protein>
    <submittedName>
        <fullName evidence="2">VanZ family protein</fullName>
    </submittedName>
</protein>
<dbReference type="EMBL" id="VUMI01000067">
    <property type="protein sequence ID" value="MSS91495.1"/>
    <property type="molecule type" value="Genomic_DNA"/>
</dbReference>